<dbReference type="EMBL" id="JAXAVX010000016">
    <property type="protein sequence ID" value="MDX8153569.1"/>
    <property type="molecule type" value="Genomic_DNA"/>
</dbReference>
<feature type="domain" description="CdaR GGDEF-like" evidence="4">
    <location>
        <begin position="194"/>
        <end position="310"/>
    </location>
</feature>
<dbReference type="Pfam" id="PF17853">
    <property type="entry name" value="GGDEF_2"/>
    <property type="match status" value="1"/>
</dbReference>
<dbReference type="Gene3D" id="1.10.10.2840">
    <property type="entry name" value="PucR C-terminal helix-turn-helix domain"/>
    <property type="match status" value="1"/>
</dbReference>
<accession>A0ABU4VPK5</accession>
<dbReference type="PANTHER" id="PTHR33744:SF1">
    <property type="entry name" value="DNA-BINDING TRANSCRIPTIONAL ACTIVATOR ADER"/>
    <property type="match status" value="1"/>
</dbReference>
<dbReference type="Pfam" id="PF14361">
    <property type="entry name" value="RsbRD_N"/>
    <property type="match status" value="1"/>
</dbReference>
<organism evidence="5 6">
    <name type="scientific">Patulibacter brassicae</name>
    <dbReference type="NCBI Taxonomy" id="1705717"/>
    <lineage>
        <taxon>Bacteria</taxon>
        <taxon>Bacillati</taxon>
        <taxon>Actinomycetota</taxon>
        <taxon>Thermoleophilia</taxon>
        <taxon>Solirubrobacterales</taxon>
        <taxon>Patulibacteraceae</taxon>
        <taxon>Patulibacter</taxon>
    </lineage>
</organism>
<dbReference type="InterPro" id="IPR041522">
    <property type="entry name" value="CdaR_GGDEF"/>
</dbReference>
<dbReference type="InterPro" id="IPR051448">
    <property type="entry name" value="CdaR-like_regulators"/>
</dbReference>
<dbReference type="InterPro" id="IPR025751">
    <property type="entry name" value="RsbRD_N_dom"/>
</dbReference>
<reference evidence="5 6" key="1">
    <citation type="submission" date="2023-11" db="EMBL/GenBank/DDBJ databases">
        <authorList>
            <person name="Xu M."/>
            <person name="Jiang T."/>
        </authorList>
    </citation>
    <scope>NUCLEOTIDE SEQUENCE [LARGE SCALE GENOMIC DNA]</scope>
    <source>
        <strain evidence="5 6">SD</strain>
    </source>
</reference>
<dbReference type="InterPro" id="IPR042070">
    <property type="entry name" value="PucR_C-HTH_sf"/>
</dbReference>
<evidence type="ECO:0000259" key="3">
    <source>
        <dbReference type="Pfam" id="PF14361"/>
    </source>
</evidence>
<dbReference type="PANTHER" id="PTHR33744">
    <property type="entry name" value="CARBOHYDRATE DIACID REGULATOR"/>
    <property type="match status" value="1"/>
</dbReference>
<evidence type="ECO:0000259" key="4">
    <source>
        <dbReference type="Pfam" id="PF17853"/>
    </source>
</evidence>
<name>A0ABU4VPK5_9ACTN</name>
<dbReference type="InterPro" id="IPR025736">
    <property type="entry name" value="PucR_C-HTH_dom"/>
</dbReference>
<proteinExistence type="inferred from homology"/>
<comment type="similarity">
    <text evidence="1">Belongs to the CdaR family.</text>
</comment>
<protein>
    <submittedName>
        <fullName evidence="5">Helix-turn-helix domain-containing protein</fullName>
    </submittedName>
</protein>
<gene>
    <name evidence="5" type="ORF">SK069_18370</name>
</gene>
<evidence type="ECO:0000259" key="2">
    <source>
        <dbReference type="Pfam" id="PF13556"/>
    </source>
</evidence>
<feature type="domain" description="PucR C-terminal helix-turn-helix" evidence="2">
    <location>
        <begin position="359"/>
        <end position="413"/>
    </location>
</feature>
<evidence type="ECO:0000313" key="6">
    <source>
        <dbReference type="Proteomes" id="UP001277761"/>
    </source>
</evidence>
<keyword evidence="6" id="KW-1185">Reference proteome</keyword>
<comment type="caution">
    <text evidence="5">The sequence shown here is derived from an EMBL/GenBank/DDBJ whole genome shotgun (WGS) entry which is preliminary data.</text>
</comment>
<sequence>MPPPPDPARAGGGAADPLPPWGALVASLVADPAWFDAVVDTVTEAIHRRVPDLGGDADLQRATRESVADNLRLFGAIGERRVDPARIDLPALAVEYARRLAHRGVPLDALLRTYQTAHATVWHIWVGLVRERLDDPALVGQALAESAEAMFAFIELLSDRARDVFHEEREQWTRSSAAVRAETVRALLDGGAIDLTTAGGRLRYDLRRHHVAVVAWPAGREDATQGSATLERALTAALTGLGTGTPLVVALEGAAAFGWVGSSAAPDEPALLAAIAARAGHGPRLAIGTAGRDLDGFRRSHREALHARRVAELHGGDRAVWPYGEIAVEALASVELDGARALVRRRLGPLLALPDRDELLRTAQVHLEEQSRPRRAALRLDLHENTVANRVRRIERALGHPLDAHPTEILLACRLAPLVLGDRSR</sequence>
<evidence type="ECO:0000313" key="5">
    <source>
        <dbReference type="EMBL" id="MDX8153569.1"/>
    </source>
</evidence>
<dbReference type="Proteomes" id="UP001277761">
    <property type="component" value="Unassembled WGS sequence"/>
</dbReference>
<dbReference type="Pfam" id="PF13556">
    <property type="entry name" value="HTH_30"/>
    <property type="match status" value="1"/>
</dbReference>
<evidence type="ECO:0000256" key="1">
    <source>
        <dbReference type="ARBA" id="ARBA00006754"/>
    </source>
</evidence>
<feature type="domain" description="RsbT co-antagonist protein RsbRD N-terminal" evidence="3">
    <location>
        <begin position="36"/>
        <end position="180"/>
    </location>
</feature>
<dbReference type="RefSeq" id="WP_319955718.1">
    <property type="nucleotide sequence ID" value="NZ_JAXAVX010000016.1"/>
</dbReference>